<feature type="transmembrane region" description="Helical" evidence="2">
    <location>
        <begin position="63"/>
        <end position="89"/>
    </location>
</feature>
<sequence length="622" mass="70179">MATSLSIGGSLVSLSLFLGVSSLDGDETPSRCLSSKHDGNGELSRWISSNGKGINQVFGTKLIAIQLLFFAFVLSVCGASVLCGAFVLCNYSIVSWLALVKGNFVDLLSQQSISFANYEDISTLSSSQHPSLHRDDVGERRERKTWTPTDDILLISSWLNTSKDLVVSNEQKAGTFWKRVAACFNASPKAAGGEERTPNNCKQRWHKINDLVCKFCGAYEAATREKTSGCNENDVLKRAHEIYHNNLKKKFTLEHAWKELRNDQKWCEVASARNEGSSKKRKCEDAEVSSAFQPSESKRPAGVKSSKARGKATVAEEALTNGFQSMWDIKQKDLEVKERLSKMKILESIIAKTEPLAEYEEALKKKLISGVKCHGVEHCVTGSSLTESTVEWSNQSLESSFSSIGPISFSPSHGSLLLTIQHITQSHSLLLTVPFKEDQAKNKNKKWHRLLITHLMDQWMMLLINILIKHLINILIKLSTNSPMPMVIKKKRKKRRKQRAYFERNREEGDLRLWNDYFSDIPTYPPNLFRRRFRMNKHLFMHIVQRLSNEVQFFQPKKDALGRVSLSPLQKCTAAIRILAYGNAADAVDEYLRLGATTTRSCLEHFVDGIISLFGEEYSFVL</sequence>
<evidence type="ECO:0000259" key="4">
    <source>
        <dbReference type="PROSITE" id="PS50090"/>
    </source>
</evidence>
<feature type="signal peptide" evidence="3">
    <location>
        <begin position="1"/>
        <end position="22"/>
    </location>
</feature>
<reference evidence="5 6" key="1">
    <citation type="journal article" date="2014" name="Genome Biol.">
        <title>Transcriptome and methylome profiling reveals relics of genome dominance in the mesopolyploid Brassica oleracea.</title>
        <authorList>
            <person name="Parkin I.A."/>
            <person name="Koh C."/>
            <person name="Tang H."/>
            <person name="Robinson S.J."/>
            <person name="Kagale S."/>
            <person name="Clarke W.E."/>
            <person name="Town C.D."/>
            <person name="Nixon J."/>
            <person name="Krishnakumar V."/>
            <person name="Bidwell S.L."/>
            <person name="Denoeud F."/>
            <person name="Belcram H."/>
            <person name="Links M.G."/>
            <person name="Just J."/>
            <person name="Clarke C."/>
            <person name="Bender T."/>
            <person name="Huebert T."/>
            <person name="Mason A.S."/>
            <person name="Pires J.C."/>
            <person name="Barker G."/>
            <person name="Moore J."/>
            <person name="Walley P.G."/>
            <person name="Manoli S."/>
            <person name="Batley J."/>
            <person name="Edwards D."/>
            <person name="Nelson M.N."/>
            <person name="Wang X."/>
            <person name="Paterson A.H."/>
            <person name="King G."/>
            <person name="Bancroft I."/>
            <person name="Chalhoub B."/>
            <person name="Sharpe A.G."/>
        </authorList>
    </citation>
    <scope>NUCLEOTIDE SEQUENCE</scope>
    <source>
        <strain evidence="5 6">cv. TO1000</strain>
    </source>
</reference>
<evidence type="ECO:0000256" key="2">
    <source>
        <dbReference type="SAM" id="Phobius"/>
    </source>
</evidence>
<dbReference type="EnsemblPlants" id="Bo3g032880.1">
    <property type="protein sequence ID" value="Bo3g032880.1"/>
    <property type="gene ID" value="Bo3g032880"/>
</dbReference>
<proteinExistence type="predicted"/>
<evidence type="ECO:0000313" key="6">
    <source>
        <dbReference type="Proteomes" id="UP000032141"/>
    </source>
</evidence>
<dbReference type="Proteomes" id="UP000032141">
    <property type="component" value="Chromosome C3"/>
</dbReference>
<keyword evidence="6" id="KW-1185">Reference proteome</keyword>
<keyword evidence="2" id="KW-0472">Membrane</keyword>
<protein>
    <recommendedName>
        <fullName evidence="4">Myb-like domain-containing protein</fullName>
    </recommendedName>
</protein>
<keyword evidence="2" id="KW-1133">Transmembrane helix</keyword>
<dbReference type="HOGENOM" id="CLU_012390_5_4_1"/>
<dbReference type="InterPro" id="IPR001005">
    <property type="entry name" value="SANT/Myb"/>
</dbReference>
<keyword evidence="2" id="KW-0812">Transmembrane</keyword>
<dbReference type="Gene3D" id="1.10.10.60">
    <property type="entry name" value="Homeodomain-like"/>
    <property type="match status" value="1"/>
</dbReference>
<dbReference type="PANTHER" id="PTHR45023">
    <property type="match status" value="1"/>
</dbReference>
<organism evidence="5 6">
    <name type="scientific">Brassica oleracea var. oleracea</name>
    <dbReference type="NCBI Taxonomy" id="109376"/>
    <lineage>
        <taxon>Eukaryota</taxon>
        <taxon>Viridiplantae</taxon>
        <taxon>Streptophyta</taxon>
        <taxon>Embryophyta</taxon>
        <taxon>Tracheophyta</taxon>
        <taxon>Spermatophyta</taxon>
        <taxon>Magnoliopsida</taxon>
        <taxon>eudicotyledons</taxon>
        <taxon>Gunneridae</taxon>
        <taxon>Pentapetalae</taxon>
        <taxon>rosids</taxon>
        <taxon>malvids</taxon>
        <taxon>Brassicales</taxon>
        <taxon>Brassicaceae</taxon>
        <taxon>Brassiceae</taxon>
        <taxon>Brassica</taxon>
    </lineage>
</organism>
<dbReference type="PANTHER" id="PTHR45023:SF4">
    <property type="entry name" value="GLYCINE-RICH PROTEIN-RELATED"/>
    <property type="match status" value="1"/>
</dbReference>
<dbReference type="AlphaFoldDB" id="A0A0D3B5R2"/>
<name>A0A0D3B5R2_BRAOL</name>
<dbReference type="PROSITE" id="PS50090">
    <property type="entry name" value="MYB_LIKE"/>
    <property type="match status" value="1"/>
</dbReference>
<evidence type="ECO:0000256" key="1">
    <source>
        <dbReference type="SAM" id="MobiDB-lite"/>
    </source>
</evidence>
<keyword evidence="3" id="KW-0732">Signal</keyword>
<evidence type="ECO:0000256" key="3">
    <source>
        <dbReference type="SAM" id="SignalP"/>
    </source>
</evidence>
<feature type="domain" description="Myb-like" evidence="4">
    <location>
        <begin position="138"/>
        <end position="209"/>
    </location>
</feature>
<evidence type="ECO:0000313" key="5">
    <source>
        <dbReference type="EnsemblPlants" id="Bo3g032880.1"/>
    </source>
</evidence>
<feature type="region of interest" description="Disordered" evidence="1">
    <location>
        <begin position="278"/>
        <end position="309"/>
    </location>
</feature>
<accession>A0A0D3B5R2</accession>
<feature type="chain" id="PRO_5002258207" description="Myb-like domain-containing protein" evidence="3">
    <location>
        <begin position="23"/>
        <end position="622"/>
    </location>
</feature>
<reference evidence="5" key="2">
    <citation type="submission" date="2015-03" db="UniProtKB">
        <authorList>
            <consortium name="EnsemblPlants"/>
        </authorList>
    </citation>
    <scope>IDENTIFICATION</scope>
</reference>
<dbReference type="Gramene" id="Bo3g032880.1">
    <property type="protein sequence ID" value="Bo3g032880.1"/>
    <property type="gene ID" value="Bo3g032880"/>
</dbReference>